<keyword evidence="14" id="KW-0314">Glutamate biosynthesis</keyword>
<dbReference type="GO" id="GO:0051538">
    <property type="term" value="F:3 iron, 4 sulfur cluster binding"/>
    <property type="evidence" value="ECO:0007669"/>
    <property type="project" value="UniProtKB-KW"/>
</dbReference>
<name>W7YAL3_9BACL</name>
<dbReference type="GO" id="GO:0046872">
    <property type="term" value="F:metal ion binding"/>
    <property type="evidence" value="ECO:0007669"/>
    <property type="project" value="UniProtKB-KW"/>
</dbReference>
<evidence type="ECO:0000259" key="17">
    <source>
        <dbReference type="Pfam" id="PF01493"/>
    </source>
</evidence>
<evidence type="ECO:0000256" key="16">
    <source>
        <dbReference type="ARBA" id="ARBA00029440"/>
    </source>
</evidence>
<evidence type="ECO:0000313" key="19">
    <source>
        <dbReference type="Proteomes" id="UP000019364"/>
    </source>
</evidence>
<accession>W7YAL3</accession>
<keyword evidence="7" id="KW-0288">FMN</keyword>
<evidence type="ECO:0000256" key="3">
    <source>
        <dbReference type="ARBA" id="ARBA00001974"/>
    </source>
</evidence>
<comment type="similarity">
    <text evidence="4">Belongs to the glutamate synthase family.</text>
</comment>
<evidence type="ECO:0000256" key="7">
    <source>
        <dbReference type="ARBA" id="ARBA00022643"/>
    </source>
</evidence>
<dbReference type="CDD" id="cd00982">
    <property type="entry name" value="gltB_C"/>
    <property type="match status" value="1"/>
</dbReference>
<evidence type="ECO:0000256" key="12">
    <source>
        <dbReference type="ARBA" id="ARBA00023004"/>
    </source>
</evidence>
<dbReference type="STRING" id="1236976.JCM16418_2097"/>
<dbReference type="SUPFAM" id="SSF69336">
    <property type="entry name" value="Alpha subunit of glutamate synthase, C-terminal domain"/>
    <property type="match status" value="1"/>
</dbReference>
<evidence type="ECO:0000256" key="1">
    <source>
        <dbReference type="ARBA" id="ARBA00001917"/>
    </source>
</evidence>
<dbReference type="InterPro" id="IPR051394">
    <property type="entry name" value="Glutamate_Synthase"/>
</dbReference>
<evidence type="ECO:0000256" key="15">
    <source>
        <dbReference type="ARBA" id="ARBA00023291"/>
    </source>
</evidence>
<evidence type="ECO:0000256" key="13">
    <source>
        <dbReference type="ARBA" id="ARBA00023014"/>
    </source>
</evidence>
<evidence type="ECO:0000256" key="8">
    <source>
        <dbReference type="ARBA" id="ARBA00022723"/>
    </source>
</evidence>
<keyword evidence="8" id="KW-0479">Metal-binding</keyword>
<evidence type="ECO:0000256" key="14">
    <source>
        <dbReference type="ARBA" id="ARBA00023164"/>
    </source>
</evidence>
<dbReference type="PANTHER" id="PTHR43100:SF1">
    <property type="entry name" value="GLUTAMATE SYNTHASE [NADPH] SMALL CHAIN"/>
    <property type="match status" value="1"/>
</dbReference>
<comment type="cofactor">
    <cofactor evidence="1">
        <name>FMN</name>
        <dbReference type="ChEBI" id="CHEBI:58210"/>
    </cofactor>
</comment>
<sequence length="318" mass="34291">MLLHSPELPEGSTRYQTKTQNHGLEETLDMRYLLDLAAPALATGISVQGMLPITNVDRAVGTILGSEVTRKYGAVGLPEDTIQFNFTGTAGQSFGAFVPKGMTLSVVGDANDYIGKGLSGGKLIVKPSPKSTFKAEENIIVGNTAFYGATSGEAYVRGIAGERFAVRNSGANVVVEGVGDHGCEYMTGGRVVVLGDTGRNFAAGMSGGISYVYDPQGTFINRCNLEMVLLERVEDLEEANELKALIHQHAYYTDSAVALKVLDQWDVALDQFVRVIPKDYKRMTQHIRKVHDRGLTGEAALLAAFEANMRELARTGSH</sequence>
<dbReference type="AlphaFoldDB" id="W7YAL3"/>
<keyword evidence="15" id="KW-0003">3Fe-4S</keyword>
<evidence type="ECO:0000256" key="2">
    <source>
        <dbReference type="ARBA" id="ARBA00001927"/>
    </source>
</evidence>
<dbReference type="GO" id="GO:0016491">
    <property type="term" value="F:oxidoreductase activity"/>
    <property type="evidence" value="ECO:0007669"/>
    <property type="project" value="UniProtKB-KW"/>
</dbReference>
<organism evidence="18 19">
    <name type="scientific">Paenibacillus pini JCM 16418</name>
    <dbReference type="NCBI Taxonomy" id="1236976"/>
    <lineage>
        <taxon>Bacteria</taxon>
        <taxon>Bacillati</taxon>
        <taxon>Bacillota</taxon>
        <taxon>Bacilli</taxon>
        <taxon>Bacillales</taxon>
        <taxon>Paenibacillaceae</taxon>
        <taxon>Paenibacillus</taxon>
    </lineage>
</organism>
<keyword evidence="11" id="KW-0560">Oxidoreductase</keyword>
<dbReference type="InterPro" id="IPR002489">
    <property type="entry name" value="Glu_synth_asu_C"/>
</dbReference>
<evidence type="ECO:0000256" key="4">
    <source>
        <dbReference type="ARBA" id="ARBA00009716"/>
    </source>
</evidence>
<dbReference type="eggNOG" id="COG0070">
    <property type="taxonomic scope" value="Bacteria"/>
</dbReference>
<dbReference type="InterPro" id="IPR036485">
    <property type="entry name" value="Glu_synth_asu_C_sf"/>
</dbReference>
<evidence type="ECO:0000256" key="6">
    <source>
        <dbReference type="ARBA" id="ARBA00022630"/>
    </source>
</evidence>
<dbReference type="PANTHER" id="PTHR43100">
    <property type="entry name" value="GLUTAMATE SYNTHASE [NADPH] SMALL CHAIN"/>
    <property type="match status" value="1"/>
</dbReference>
<keyword evidence="13" id="KW-0411">Iron-sulfur</keyword>
<dbReference type="Pfam" id="PF01493">
    <property type="entry name" value="GXGXG"/>
    <property type="match status" value="1"/>
</dbReference>
<evidence type="ECO:0000256" key="5">
    <source>
        <dbReference type="ARBA" id="ARBA00022605"/>
    </source>
</evidence>
<evidence type="ECO:0000256" key="9">
    <source>
        <dbReference type="ARBA" id="ARBA00022827"/>
    </source>
</evidence>
<keyword evidence="9" id="KW-0274">FAD</keyword>
<proteinExistence type="inferred from homology"/>
<evidence type="ECO:0000256" key="10">
    <source>
        <dbReference type="ARBA" id="ARBA00022962"/>
    </source>
</evidence>
<comment type="cofactor">
    <cofactor evidence="2">
        <name>[3Fe-4S] cluster</name>
        <dbReference type="ChEBI" id="CHEBI:21137"/>
    </cofactor>
</comment>
<evidence type="ECO:0000256" key="11">
    <source>
        <dbReference type="ARBA" id="ARBA00023002"/>
    </source>
</evidence>
<keyword evidence="10" id="KW-0315">Glutamine amidotransferase</keyword>
<keyword evidence="19" id="KW-1185">Reference proteome</keyword>
<comment type="cofactor">
    <cofactor evidence="3">
        <name>FAD</name>
        <dbReference type="ChEBI" id="CHEBI:57692"/>
    </cofactor>
</comment>
<keyword evidence="6" id="KW-0285">Flavoprotein</keyword>
<keyword evidence="12" id="KW-0408">Iron</keyword>
<protein>
    <submittedName>
        <fullName evidence="18">Glutamate synthase</fullName>
    </submittedName>
</protein>
<dbReference type="GO" id="GO:0006537">
    <property type="term" value="P:glutamate biosynthetic process"/>
    <property type="evidence" value="ECO:0007669"/>
    <property type="project" value="UniProtKB-KW"/>
</dbReference>
<dbReference type="EMBL" id="BAVZ01000005">
    <property type="protein sequence ID" value="GAF08060.1"/>
    <property type="molecule type" value="Genomic_DNA"/>
</dbReference>
<comment type="pathway">
    <text evidence="16">Amino-acid biosynthesis.</text>
</comment>
<reference evidence="18 19" key="1">
    <citation type="journal article" date="2014" name="Genome Announc.">
        <title>Draft Genome Sequence of Paenibacillus pini JCM 16418T, Isolated from the Rhizosphere of Pine Tree.</title>
        <authorList>
            <person name="Yuki M."/>
            <person name="Oshima K."/>
            <person name="Suda W."/>
            <person name="Oshida Y."/>
            <person name="Kitamura K."/>
            <person name="Iida Y."/>
            <person name="Hattori M."/>
            <person name="Ohkuma M."/>
        </authorList>
    </citation>
    <scope>NUCLEOTIDE SEQUENCE [LARGE SCALE GENOMIC DNA]</scope>
    <source>
        <strain evidence="18 19">JCM 16418</strain>
    </source>
</reference>
<dbReference type="FunFam" id="2.160.20.60:FF:000001">
    <property type="entry name" value="Glutamate synthase, large subunit"/>
    <property type="match status" value="1"/>
</dbReference>
<dbReference type="Proteomes" id="UP000019364">
    <property type="component" value="Unassembled WGS sequence"/>
</dbReference>
<evidence type="ECO:0000313" key="18">
    <source>
        <dbReference type="EMBL" id="GAF08060.1"/>
    </source>
</evidence>
<dbReference type="Gene3D" id="2.160.20.60">
    <property type="entry name" value="Glutamate synthase, alpha subunit, C-terminal domain"/>
    <property type="match status" value="1"/>
</dbReference>
<feature type="domain" description="Glutamate synthase alpha subunit C-terminal" evidence="17">
    <location>
        <begin position="52"/>
        <end position="238"/>
    </location>
</feature>
<keyword evidence="5" id="KW-0028">Amino-acid biosynthesis</keyword>
<comment type="caution">
    <text evidence="18">The sequence shown here is derived from an EMBL/GenBank/DDBJ whole genome shotgun (WGS) entry which is preliminary data.</text>
</comment>
<gene>
    <name evidence="18" type="ORF">JCM16418_2097</name>
</gene>